<dbReference type="GO" id="GO:0000049">
    <property type="term" value="F:tRNA binding"/>
    <property type="evidence" value="ECO:0007669"/>
    <property type="project" value="TreeGrafter"/>
</dbReference>
<protein>
    <recommendedName>
        <fullName evidence="2">NFACT RNA-binding domain-containing protein</fullName>
    </recommendedName>
</protein>
<dbReference type="GO" id="GO:1990112">
    <property type="term" value="C:RQC complex"/>
    <property type="evidence" value="ECO:0007669"/>
    <property type="project" value="TreeGrafter"/>
</dbReference>
<dbReference type="RefSeq" id="XP_007508352.1">
    <property type="nucleotide sequence ID" value="XM_007508290.1"/>
</dbReference>
<dbReference type="GO" id="GO:0072344">
    <property type="term" value="P:rescue of stalled ribosome"/>
    <property type="evidence" value="ECO:0007669"/>
    <property type="project" value="TreeGrafter"/>
</dbReference>
<reference evidence="3 4" key="1">
    <citation type="submission" date="2011-10" db="EMBL/GenBank/DDBJ databases">
        <authorList>
            <person name="Genoscope - CEA"/>
        </authorList>
    </citation>
    <scope>NUCLEOTIDE SEQUENCE [LARGE SCALE GENOMIC DNA]</scope>
    <source>
        <strain evidence="3 4">RCC 1105</strain>
    </source>
</reference>
<dbReference type="OrthoDB" id="436717at2759"/>
<dbReference type="GeneID" id="19011107"/>
<dbReference type="PANTHER" id="PTHR15239:SF6">
    <property type="entry name" value="RIBOSOME QUALITY CONTROL COMPLEX SUBUNIT NEMF"/>
    <property type="match status" value="1"/>
</dbReference>
<dbReference type="AlphaFoldDB" id="K8ER04"/>
<dbReference type="Proteomes" id="UP000198341">
    <property type="component" value="Chromosome 17"/>
</dbReference>
<accession>K8ER04</accession>
<feature type="compositionally biased region" description="Low complexity" evidence="1">
    <location>
        <begin position="601"/>
        <end position="612"/>
    </location>
</feature>
<gene>
    <name evidence="3" type="ordered locus">Bathy17g01710</name>
</gene>
<dbReference type="EMBL" id="FO082262">
    <property type="protein sequence ID" value="CCO20456.1"/>
    <property type="molecule type" value="Genomic_DNA"/>
</dbReference>
<dbReference type="GO" id="GO:0043023">
    <property type="term" value="F:ribosomal large subunit binding"/>
    <property type="evidence" value="ECO:0007669"/>
    <property type="project" value="TreeGrafter"/>
</dbReference>
<dbReference type="InterPro" id="IPR008532">
    <property type="entry name" value="NFACT_RNA-bd"/>
</dbReference>
<evidence type="ECO:0000313" key="4">
    <source>
        <dbReference type="Proteomes" id="UP000198341"/>
    </source>
</evidence>
<name>K8ER04_9CHLO</name>
<sequence length="760" mass="84619">MRKIKHMLTSSSSLRVSSIHHRYCCFDGRRGTSLPSSSSYTSSKAFNASSSSSSSLPNDVLENAQKTIQTTGKPLKHRPPNFDFTALVASIASIRSRLPLKVTNCMQLDPHTLTMHFINEEREKLVVQCSSHPDFARVALVPRGEATSRTTQTMQTKKRDRLSFGVLANEILRDKVLVEAFVPVKFERVCVFRFAERAVAGESEYEVVCEVTGRKSNVIIVDSKTRNVVAASHQVGEKQSQVRSVVLGKPYAFPPPPPGKDPMEIGDCEAFRKAILNDEDGEDDDKNFGSLSKAFQGVSPALERTLRAIAAANATVGANETKTSEYYEALFDAFARWRASVDRALEAVEDEDERAKNVKAYFSEHTRQILLHETENAVMVKDDDENENENEDETRRTSLGAIFTEMYEEKSNENEYESERNDCLKAVKTALQKSANKKAAFEKQIKAGEKHDEMSLEADAIMAYASQYKKNDDFVNGFDFETGEPKTFKVDKDLGAIGTAEALYKKARKLRRTADAVFPLMEELEKEREYFEQVEFNLRELSLGAVDDEETSSSSSSSSSLEDKIVLEEIKIELVRANLMKPRDKQSANEAKAMKAKKKNNNNGSNKNSNSKQSRKEQLMSGVRQYVAPSGKIVLCGRNSRGNEAVSLHLSQPQDVWFHVRGAPGSHVVLRQQPGAIASDEDMQFAADLAAFHSKVRNDGKVQVSYTSPKNVRKPSGVSRLGMVTITKEEVMIGRPDDSVSFKNGETGRARGDVTEDGFD</sequence>
<dbReference type="PANTHER" id="PTHR15239">
    <property type="entry name" value="NUCLEAR EXPORT MEDIATOR FACTOR NEMF"/>
    <property type="match status" value="1"/>
</dbReference>
<evidence type="ECO:0000259" key="2">
    <source>
        <dbReference type="Pfam" id="PF05670"/>
    </source>
</evidence>
<feature type="domain" description="NFACT RNA-binding" evidence="2">
    <location>
        <begin position="626"/>
        <end position="716"/>
    </location>
</feature>
<keyword evidence="4" id="KW-1185">Reference proteome</keyword>
<feature type="compositionally biased region" description="Basic and acidic residues" evidence="1">
    <location>
        <begin position="736"/>
        <end position="754"/>
    </location>
</feature>
<dbReference type="KEGG" id="bpg:Bathy17g01710"/>
<dbReference type="Pfam" id="PF05833">
    <property type="entry name" value="NFACT_N"/>
    <property type="match status" value="1"/>
</dbReference>
<proteinExistence type="predicted"/>
<organism evidence="3 4">
    <name type="scientific">Bathycoccus prasinos</name>
    <dbReference type="NCBI Taxonomy" id="41875"/>
    <lineage>
        <taxon>Eukaryota</taxon>
        <taxon>Viridiplantae</taxon>
        <taxon>Chlorophyta</taxon>
        <taxon>Mamiellophyceae</taxon>
        <taxon>Mamiellales</taxon>
        <taxon>Bathycoccaceae</taxon>
        <taxon>Bathycoccus</taxon>
    </lineage>
</organism>
<dbReference type="Gene3D" id="2.30.310.10">
    <property type="entry name" value="ibrinogen binding protein from staphylococcus aureus domain"/>
    <property type="match status" value="1"/>
</dbReference>
<feature type="region of interest" description="Disordered" evidence="1">
    <location>
        <begin position="581"/>
        <end position="621"/>
    </location>
</feature>
<dbReference type="Pfam" id="PF05670">
    <property type="entry name" value="NFACT-R_1"/>
    <property type="match status" value="1"/>
</dbReference>
<dbReference type="InterPro" id="IPR051608">
    <property type="entry name" value="RQC_Subunit_NEMF"/>
</dbReference>
<dbReference type="eggNOG" id="ENOG502S3BZ">
    <property type="taxonomic scope" value="Eukaryota"/>
</dbReference>
<feature type="region of interest" description="Disordered" evidence="1">
    <location>
        <begin position="736"/>
        <end position="760"/>
    </location>
</feature>
<evidence type="ECO:0000256" key="1">
    <source>
        <dbReference type="SAM" id="MobiDB-lite"/>
    </source>
</evidence>
<evidence type="ECO:0000313" key="3">
    <source>
        <dbReference type="EMBL" id="CCO20456.1"/>
    </source>
</evidence>